<organism evidence="3 4">
    <name type="scientific">Sphingobium lignivorans</name>
    <dbReference type="NCBI Taxonomy" id="2735886"/>
    <lineage>
        <taxon>Bacteria</taxon>
        <taxon>Pseudomonadati</taxon>
        <taxon>Pseudomonadota</taxon>
        <taxon>Alphaproteobacteria</taxon>
        <taxon>Sphingomonadales</taxon>
        <taxon>Sphingomonadaceae</taxon>
        <taxon>Sphingobium</taxon>
    </lineage>
</organism>
<evidence type="ECO:0000313" key="4">
    <source>
        <dbReference type="Proteomes" id="UP001138540"/>
    </source>
</evidence>
<sequence>MTSNIGKALLVALMLSASACKSDGAGNLADNAMNGAAPANAANAATPAPDGETIAFEKDQVEFRYSWPGAAAAIAPLAASLRAEGEKLRKETEEAGRKEQASAKEGGYPYRGYSLTQDWQLAADVPALLVLQSEGYTFTGGAHGMPFVNTLMWDKAGGRRLALDALFDSAALVNAIRARFCGALDAEREKRRGAPVDPNASDGIPEFSRCVDPAKQVILPVSAGGRTLDTIRVVILPYEAGPYAEGIYQLDLPVDDAVRAAVKPAWRSAFGAGA</sequence>
<accession>A0ABR6NL84</accession>
<proteinExistence type="predicted"/>
<keyword evidence="4" id="KW-1185">Reference proteome</keyword>
<comment type="caution">
    <text evidence="3">The sequence shown here is derived from an EMBL/GenBank/DDBJ whole genome shotgun (WGS) entry which is preliminary data.</text>
</comment>
<protein>
    <recommendedName>
        <fullName evidence="2">Deacetylase PdaC domain-containing protein</fullName>
    </recommendedName>
</protein>
<feature type="chain" id="PRO_5047248460" description="Deacetylase PdaC domain-containing protein" evidence="1">
    <location>
        <begin position="20"/>
        <end position="274"/>
    </location>
</feature>
<dbReference type="Pfam" id="PF13739">
    <property type="entry name" value="PdaC"/>
    <property type="match status" value="1"/>
</dbReference>
<dbReference type="RefSeq" id="WP_184155691.1">
    <property type="nucleotide sequence ID" value="NZ_JACHKA010000001.1"/>
</dbReference>
<evidence type="ECO:0000256" key="1">
    <source>
        <dbReference type="SAM" id="SignalP"/>
    </source>
</evidence>
<evidence type="ECO:0000313" key="3">
    <source>
        <dbReference type="EMBL" id="MBB5987263.1"/>
    </source>
</evidence>
<dbReference type="PROSITE" id="PS51257">
    <property type="entry name" value="PROKAR_LIPOPROTEIN"/>
    <property type="match status" value="1"/>
</dbReference>
<feature type="signal peptide" evidence="1">
    <location>
        <begin position="1"/>
        <end position="19"/>
    </location>
</feature>
<keyword evidence="1" id="KW-0732">Signal</keyword>
<reference evidence="3 4" key="1">
    <citation type="submission" date="2020-08" db="EMBL/GenBank/DDBJ databases">
        <title>Exploring microbial biodiversity for novel pathways involved in the catabolism of aromatic compounds derived from lignin.</title>
        <authorList>
            <person name="Elkins J."/>
        </authorList>
    </citation>
    <scope>NUCLEOTIDE SEQUENCE [LARGE SCALE GENOMIC DNA]</scope>
    <source>
        <strain evidence="3 4">B1D3A</strain>
    </source>
</reference>
<dbReference type="EMBL" id="JACHKA010000001">
    <property type="protein sequence ID" value="MBB5987263.1"/>
    <property type="molecule type" value="Genomic_DNA"/>
</dbReference>
<evidence type="ECO:0000259" key="2">
    <source>
        <dbReference type="Pfam" id="PF13739"/>
    </source>
</evidence>
<dbReference type="InterPro" id="IPR025303">
    <property type="entry name" value="PdaC"/>
</dbReference>
<name>A0ABR6NL84_9SPHN</name>
<gene>
    <name evidence="3" type="ORF">HNP60_003237</name>
</gene>
<feature type="domain" description="Deacetylase PdaC" evidence="2">
    <location>
        <begin position="57"/>
        <end position="145"/>
    </location>
</feature>
<dbReference type="Gene3D" id="3.30.565.40">
    <property type="entry name" value="Fervidobacterium nodosum Rt17-B1 like"/>
    <property type="match status" value="1"/>
</dbReference>
<dbReference type="Proteomes" id="UP001138540">
    <property type="component" value="Unassembled WGS sequence"/>
</dbReference>